<dbReference type="Proteomes" id="UP001589867">
    <property type="component" value="Unassembled WGS sequence"/>
</dbReference>
<reference evidence="3 4" key="1">
    <citation type="submission" date="2024-09" db="EMBL/GenBank/DDBJ databases">
        <authorList>
            <person name="Sun Q."/>
            <person name="Mori K."/>
        </authorList>
    </citation>
    <scope>NUCLEOTIDE SEQUENCE [LARGE SCALE GENOMIC DNA]</scope>
    <source>
        <strain evidence="3 4">TBRC 3947</strain>
    </source>
</reference>
<sequence length="268" mass="27500">MPARGGPDLAGTTVMLVGVGASGDVVGNGRATAHAFARAGARLALVDIDSAVLDECAREVAGIGVDHVKVAADVSRPSDVDHAVGVALDAFGRIDVLHNNVGVTQYGGLARTPVDEYDRVMSVNARSCYLLAQAVLPGMRERGGGVVTNVSSISSLRQLGIASPVYDMSKAAVNALTRHIAAAYGRFGVRANSLLLGMMDTPLARAGIAKGTRPLDEVYAEYERRIPAGRLGTGDDCASVAVFLASPGGSYLNGLELLLDGGLAVTTA</sequence>
<dbReference type="InterPro" id="IPR002347">
    <property type="entry name" value="SDR_fam"/>
</dbReference>
<gene>
    <name evidence="3" type="ORF">ACFFIA_19075</name>
</gene>
<proteinExistence type="inferred from homology"/>
<accession>A0ABV6M5E6</accession>
<evidence type="ECO:0000256" key="2">
    <source>
        <dbReference type="ARBA" id="ARBA00023002"/>
    </source>
</evidence>
<dbReference type="EC" id="1.1.1.-" evidence="3"/>
<dbReference type="PRINTS" id="PR00081">
    <property type="entry name" value="GDHRDH"/>
</dbReference>
<comment type="caution">
    <text evidence="3">The sequence shown here is derived from an EMBL/GenBank/DDBJ whole genome shotgun (WGS) entry which is preliminary data.</text>
</comment>
<keyword evidence="2 3" id="KW-0560">Oxidoreductase</keyword>
<dbReference type="Pfam" id="PF13561">
    <property type="entry name" value="adh_short_C2"/>
    <property type="match status" value="1"/>
</dbReference>
<keyword evidence="4" id="KW-1185">Reference proteome</keyword>
<protein>
    <submittedName>
        <fullName evidence="3">SDR family NAD(P)-dependent oxidoreductase</fullName>
        <ecNumber evidence="3">1.1.1.-</ecNumber>
    </submittedName>
</protein>
<name>A0ABV6M5E6_9ACTN</name>
<dbReference type="CDD" id="cd05233">
    <property type="entry name" value="SDR_c"/>
    <property type="match status" value="1"/>
</dbReference>
<dbReference type="Gene3D" id="3.40.50.720">
    <property type="entry name" value="NAD(P)-binding Rossmann-like Domain"/>
    <property type="match status" value="1"/>
</dbReference>
<dbReference type="PANTHER" id="PTHR42760">
    <property type="entry name" value="SHORT-CHAIN DEHYDROGENASES/REDUCTASES FAMILY MEMBER"/>
    <property type="match status" value="1"/>
</dbReference>
<evidence type="ECO:0000313" key="4">
    <source>
        <dbReference type="Proteomes" id="UP001589867"/>
    </source>
</evidence>
<dbReference type="EMBL" id="JBHLUH010000039">
    <property type="protein sequence ID" value="MFC0529764.1"/>
    <property type="molecule type" value="Genomic_DNA"/>
</dbReference>
<dbReference type="InterPro" id="IPR036291">
    <property type="entry name" value="NAD(P)-bd_dom_sf"/>
</dbReference>
<comment type="similarity">
    <text evidence="1">Belongs to the short-chain dehydrogenases/reductases (SDR) family.</text>
</comment>
<organism evidence="3 4">
    <name type="scientific">Phytohabitans kaempferiae</name>
    <dbReference type="NCBI Taxonomy" id="1620943"/>
    <lineage>
        <taxon>Bacteria</taxon>
        <taxon>Bacillati</taxon>
        <taxon>Actinomycetota</taxon>
        <taxon>Actinomycetes</taxon>
        <taxon>Micromonosporales</taxon>
        <taxon>Micromonosporaceae</taxon>
    </lineage>
</organism>
<dbReference type="PANTHER" id="PTHR42760:SF133">
    <property type="entry name" value="3-OXOACYL-[ACYL-CARRIER-PROTEIN] REDUCTASE"/>
    <property type="match status" value="1"/>
</dbReference>
<dbReference type="PRINTS" id="PR00080">
    <property type="entry name" value="SDRFAMILY"/>
</dbReference>
<dbReference type="GO" id="GO:0016491">
    <property type="term" value="F:oxidoreductase activity"/>
    <property type="evidence" value="ECO:0007669"/>
    <property type="project" value="UniProtKB-KW"/>
</dbReference>
<dbReference type="SUPFAM" id="SSF51735">
    <property type="entry name" value="NAD(P)-binding Rossmann-fold domains"/>
    <property type="match status" value="1"/>
</dbReference>
<evidence type="ECO:0000256" key="1">
    <source>
        <dbReference type="ARBA" id="ARBA00006484"/>
    </source>
</evidence>
<evidence type="ECO:0000313" key="3">
    <source>
        <dbReference type="EMBL" id="MFC0529764.1"/>
    </source>
</evidence>
<dbReference type="RefSeq" id="WP_377252825.1">
    <property type="nucleotide sequence ID" value="NZ_JBHLUH010000039.1"/>
</dbReference>